<reference evidence="1" key="1">
    <citation type="journal article" date="2015" name="Nature">
        <title>Complex archaea that bridge the gap between prokaryotes and eukaryotes.</title>
        <authorList>
            <person name="Spang A."/>
            <person name="Saw J.H."/>
            <person name="Jorgensen S.L."/>
            <person name="Zaremba-Niedzwiedzka K."/>
            <person name="Martijn J."/>
            <person name="Lind A.E."/>
            <person name="van Eijk R."/>
            <person name="Schleper C."/>
            <person name="Guy L."/>
            <person name="Ettema T.J."/>
        </authorList>
    </citation>
    <scope>NUCLEOTIDE SEQUENCE</scope>
</reference>
<proteinExistence type="predicted"/>
<dbReference type="EMBL" id="LAZR01009539">
    <property type="protein sequence ID" value="KKM72014.1"/>
    <property type="molecule type" value="Genomic_DNA"/>
</dbReference>
<protein>
    <submittedName>
        <fullName evidence="1">Uncharacterized protein</fullName>
    </submittedName>
</protein>
<evidence type="ECO:0000313" key="1">
    <source>
        <dbReference type="EMBL" id="KKM72014.1"/>
    </source>
</evidence>
<sequence length="80" mass="9517">MMEIIVKPKKREYLHQNGLKSSDIERIALLIDCQLLLVKVQLEKYSVREIIYNTYNGVKTYLERAIIRNTCKIRDKYGIE</sequence>
<gene>
    <name evidence="1" type="ORF">LCGC14_1424800</name>
</gene>
<organism evidence="1">
    <name type="scientific">marine sediment metagenome</name>
    <dbReference type="NCBI Taxonomy" id="412755"/>
    <lineage>
        <taxon>unclassified sequences</taxon>
        <taxon>metagenomes</taxon>
        <taxon>ecological metagenomes</taxon>
    </lineage>
</organism>
<comment type="caution">
    <text evidence="1">The sequence shown here is derived from an EMBL/GenBank/DDBJ whole genome shotgun (WGS) entry which is preliminary data.</text>
</comment>
<dbReference type="AlphaFoldDB" id="A0A0F9JQ76"/>
<name>A0A0F9JQ76_9ZZZZ</name>
<accession>A0A0F9JQ76</accession>